<dbReference type="Gene3D" id="2.120.10.30">
    <property type="entry name" value="TolB, C-terminal domain"/>
    <property type="match status" value="1"/>
</dbReference>
<reference evidence="1" key="1">
    <citation type="submission" date="2023-03" db="EMBL/GenBank/DDBJ databases">
        <title>Massive genome expansion in bonnet fungi (Mycena s.s.) driven by repeated elements and novel gene families across ecological guilds.</title>
        <authorList>
            <consortium name="Lawrence Berkeley National Laboratory"/>
            <person name="Harder C.B."/>
            <person name="Miyauchi S."/>
            <person name="Viragh M."/>
            <person name="Kuo A."/>
            <person name="Thoen E."/>
            <person name="Andreopoulos B."/>
            <person name="Lu D."/>
            <person name="Skrede I."/>
            <person name="Drula E."/>
            <person name="Henrissat B."/>
            <person name="Morin E."/>
            <person name="Kohler A."/>
            <person name="Barry K."/>
            <person name="LaButti K."/>
            <person name="Morin E."/>
            <person name="Salamov A."/>
            <person name="Lipzen A."/>
            <person name="Mereny Z."/>
            <person name="Hegedus B."/>
            <person name="Baldrian P."/>
            <person name="Stursova M."/>
            <person name="Weitz H."/>
            <person name="Taylor A."/>
            <person name="Grigoriev I.V."/>
            <person name="Nagy L.G."/>
            <person name="Martin F."/>
            <person name="Kauserud H."/>
        </authorList>
    </citation>
    <scope>NUCLEOTIDE SEQUENCE</scope>
    <source>
        <strain evidence="1">9284</strain>
    </source>
</reference>
<accession>A0AAD7FXF8</accession>
<gene>
    <name evidence="1" type="ORF">FB45DRAFT_738618</name>
</gene>
<dbReference type="InterPro" id="IPR052998">
    <property type="entry name" value="Hetero-Diels-Alderase-like"/>
</dbReference>
<dbReference type="EMBL" id="JARKIF010000004">
    <property type="protein sequence ID" value="KAJ7642259.1"/>
    <property type="molecule type" value="Genomic_DNA"/>
</dbReference>
<dbReference type="PANTHER" id="PTHR42060:SF1">
    <property type="entry name" value="NHL REPEAT-CONTAINING PROTEIN"/>
    <property type="match status" value="1"/>
</dbReference>
<dbReference type="PANTHER" id="PTHR42060">
    <property type="entry name" value="NHL REPEAT-CONTAINING PROTEIN-RELATED"/>
    <property type="match status" value="1"/>
</dbReference>
<dbReference type="InterPro" id="IPR011042">
    <property type="entry name" value="6-blade_b-propeller_TolB-like"/>
</dbReference>
<dbReference type="AlphaFoldDB" id="A0AAD7FXF8"/>
<organism evidence="1 2">
    <name type="scientific">Roridomyces roridus</name>
    <dbReference type="NCBI Taxonomy" id="1738132"/>
    <lineage>
        <taxon>Eukaryota</taxon>
        <taxon>Fungi</taxon>
        <taxon>Dikarya</taxon>
        <taxon>Basidiomycota</taxon>
        <taxon>Agaricomycotina</taxon>
        <taxon>Agaricomycetes</taxon>
        <taxon>Agaricomycetidae</taxon>
        <taxon>Agaricales</taxon>
        <taxon>Marasmiineae</taxon>
        <taxon>Mycenaceae</taxon>
        <taxon>Roridomyces</taxon>
    </lineage>
</organism>
<dbReference type="Proteomes" id="UP001221142">
    <property type="component" value="Unassembled WGS sequence"/>
</dbReference>
<evidence type="ECO:0000313" key="2">
    <source>
        <dbReference type="Proteomes" id="UP001221142"/>
    </source>
</evidence>
<comment type="caution">
    <text evidence="1">The sequence shown here is derived from an EMBL/GenBank/DDBJ whole genome shotgun (WGS) entry which is preliminary data.</text>
</comment>
<keyword evidence="2" id="KW-1185">Reference proteome</keyword>
<dbReference type="SUPFAM" id="SSF63829">
    <property type="entry name" value="Calcium-dependent phosphotriesterase"/>
    <property type="match status" value="1"/>
</dbReference>
<proteinExistence type="predicted"/>
<protein>
    <recommendedName>
        <fullName evidence="3">SMP-30/Gluconolactonase/LRE-like region domain-containing protein</fullName>
    </recommendedName>
</protein>
<evidence type="ECO:0000313" key="1">
    <source>
        <dbReference type="EMBL" id="KAJ7642259.1"/>
    </source>
</evidence>
<evidence type="ECO:0008006" key="3">
    <source>
        <dbReference type="Google" id="ProtNLM"/>
    </source>
</evidence>
<name>A0AAD7FXF8_9AGAR</name>
<sequence>MSFENLAVRASGELLITSVVSPTLNSLDPTATTPTLTPVFTFPDATGLSGIGEIRPGVFAIIAAVRNGTTDVPGTASIWTVDFTTGKTPTARLGATIPTAGLANGLGVIPGDPDLVLIADAVLGLAWGVNVRTGNVSVFMQTPEMAPIGASAPAPVLGINGLHVQRGMLHFTNSQQQTFFRVPLAGGTVGTVGTGMFDDFTLDGRGRAWLATNPGSLTLISPLADGTFSEATVVNTTLNGPSSAAFGRKLGRETTTLFMTSRGGQIVSVDTSSED</sequence>